<dbReference type="PANTHER" id="PTHR15633">
    <property type="entry name" value="NUCLEOLAR PROTEIN 11"/>
    <property type="match status" value="1"/>
</dbReference>
<dbReference type="RefSeq" id="XP_040763291.1">
    <property type="nucleotide sequence ID" value="XM_040904562.1"/>
</dbReference>
<sequence>MSASINDPFLLSSYALSPRLARPTPTSSSSETPSSRQCSHLLVNHRHTLSNEKDDGLVTVAVQGDGVHVLDLSTLHPAISHTLGPSVTFSCPPATRTTRKDGITYCTTFAVIDSSPETLPEDRGRNVWAWEEQITGGVMSGDVQKKRKSALMPHAISYIYAPDDLPDLILVVSHSGELTVADMDLNLQPTLTEQQIDAESVMLKHFVFPRTSCSFVPNRSVPSHGVIAVSVLKCADHLQLIVVAIDREGETQPVGDCEISLNDPNVAEISFSPSGCLTVLTRAGIWSSFQLHPNPASPSSSFTTSPLTESLHLSSLTFIYHGNDAVTSSSDHRLAELSLLALTSSHVLLSGILTGGQPEIVLLLWDVQYGVLLTEQRCSVPSTLGRTRHRGIHMELVAASDGQALLALSPSGDSTRPNDGSALCSSVLVVPYIVPSTSTIANARGRAAAGQAWLKALPMKMSVQPGGMDAGQAWLLSTLSGMLDHRKEQEAERVFVDWVKEQEAVLGAQEAEGPKPYLGYIFVKRLLDIVLKAPPEESTSGDASANAAPVVLAYLPKLTRFLLEKRAVSNGMVEGGLIAALRMRQDWQSITVAMETVSDLPETDIITLLAETVTRHRQSASHEDAMQVDLPSGTFSLLAFLALCINYPTSPAALRVALHQQLSEAGSLVAVLDALDGWVEHSFAQEIQLLPDGLKKDAHSILVPVYVESKKVDLPPVDKVLSFIQAILDASFLTLLAHKPAHKLLRTLLSRLQPELAVLSELEALRGPLQPFAKTHAHAVHEGAHGIPKVDTSVDWRRRKKATQQQAEMALGLYQMEELVI</sequence>
<dbReference type="GO" id="GO:0005730">
    <property type="term" value="C:nucleolus"/>
    <property type="evidence" value="ECO:0007669"/>
    <property type="project" value="TreeGrafter"/>
</dbReference>
<dbReference type="STRING" id="1314785.A0A165DSQ1"/>
<name>A0A165DSQ1_9APHY</name>
<gene>
    <name evidence="1" type="ORF">LAESUDRAFT_655546</name>
</gene>
<dbReference type="InParanoid" id="A0A165DSQ1"/>
<dbReference type="Proteomes" id="UP000076871">
    <property type="component" value="Unassembled WGS sequence"/>
</dbReference>
<dbReference type="EMBL" id="KV427629">
    <property type="protein sequence ID" value="KZT05551.1"/>
    <property type="molecule type" value="Genomic_DNA"/>
</dbReference>
<dbReference type="AlphaFoldDB" id="A0A165DSQ1"/>
<reference evidence="1 2" key="1">
    <citation type="journal article" date="2016" name="Mol. Biol. Evol.">
        <title>Comparative Genomics of Early-Diverging Mushroom-Forming Fungi Provides Insights into the Origins of Lignocellulose Decay Capabilities.</title>
        <authorList>
            <person name="Nagy L.G."/>
            <person name="Riley R."/>
            <person name="Tritt A."/>
            <person name="Adam C."/>
            <person name="Daum C."/>
            <person name="Floudas D."/>
            <person name="Sun H."/>
            <person name="Yadav J.S."/>
            <person name="Pangilinan J."/>
            <person name="Larsson K.H."/>
            <person name="Matsuura K."/>
            <person name="Barry K."/>
            <person name="Labutti K."/>
            <person name="Kuo R."/>
            <person name="Ohm R.A."/>
            <person name="Bhattacharya S.S."/>
            <person name="Shirouzu T."/>
            <person name="Yoshinaga Y."/>
            <person name="Martin F.M."/>
            <person name="Grigoriev I.V."/>
            <person name="Hibbett D.S."/>
        </authorList>
    </citation>
    <scope>NUCLEOTIDE SEQUENCE [LARGE SCALE GENOMIC DNA]</scope>
    <source>
        <strain evidence="1 2">93-53</strain>
    </source>
</reference>
<evidence type="ECO:0000313" key="1">
    <source>
        <dbReference type="EMBL" id="KZT05551.1"/>
    </source>
</evidence>
<proteinExistence type="predicted"/>
<dbReference type="PANTHER" id="PTHR15633:SF2">
    <property type="entry name" value="NUCLEOLAR PROTEIN 11"/>
    <property type="match status" value="1"/>
</dbReference>
<organism evidence="1 2">
    <name type="scientific">Laetiporus sulphureus 93-53</name>
    <dbReference type="NCBI Taxonomy" id="1314785"/>
    <lineage>
        <taxon>Eukaryota</taxon>
        <taxon>Fungi</taxon>
        <taxon>Dikarya</taxon>
        <taxon>Basidiomycota</taxon>
        <taxon>Agaricomycotina</taxon>
        <taxon>Agaricomycetes</taxon>
        <taxon>Polyporales</taxon>
        <taxon>Laetiporus</taxon>
    </lineage>
</organism>
<dbReference type="InterPro" id="IPR042859">
    <property type="entry name" value="NOL11"/>
</dbReference>
<dbReference type="GeneID" id="63821592"/>
<dbReference type="OrthoDB" id="4349954at2759"/>
<evidence type="ECO:0000313" key="2">
    <source>
        <dbReference type="Proteomes" id="UP000076871"/>
    </source>
</evidence>
<accession>A0A165DSQ1</accession>
<protein>
    <submittedName>
        <fullName evidence="1">Uncharacterized protein</fullName>
    </submittedName>
</protein>
<dbReference type="GO" id="GO:0003723">
    <property type="term" value="F:RNA binding"/>
    <property type="evidence" value="ECO:0007669"/>
    <property type="project" value="TreeGrafter"/>
</dbReference>
<keyword evidence="2" id="KW-1185">Reference proteome</keyword>
<dbReference type="GO" id="GO:0030490">
    <property type="term" value="P:maturation of SSU-rRNA"/>
    <property type="evidence" value="ECO:0007669"/>
    <property type="project" value="InterPro"/>
</dbReference>